<dbReference type="Proteomes" id="UP000265618">
    <property type="component" value="Unassembled WGS sequence"/>
</dbReference>
<proteinExistence type="predicted"/>
<feature type="region of interest" description="Disordered" evidence="1">
    <location>
        <begin position="289"/>
        <end position="308"/>
    </location>
</feature>
<accession>A0A9K3GPE4</accession>
<dbReference type="EMBL" id="BDIP01006045">
    <property type="protein sequence ID" value="GIQ90328.1"/>
    <property type="molecule type" value="Genomic_DNA"/>
</dbReference>
<keyword evidence="3" id="KW-1185">Reference proteome</keyword>
<gene>
    <name evidence="2" type="ORF">KIPB_013079</name>
</gene>
<protein>
    <submittedName>
        <fullName evidence="2">Uncharacterized protein</fullName>
    </submittedName>
</protein>
<name>A0A9K3GPE4_9EUKA</name>
<organism evidence="2 3">
    <name type="scientific">Kipferlia bialata</name>
    <dbReference type="NCBI Taxonomy" id="797122"/>
    <lineage>
        <taxon>Eukaryota</taxon>
        <taxon>Metamonada</taxon>
        <taxon>Carpediemonas-like organisms</taxon>
        <taxon>Kipferlia</taxon>
    </lineage>
</organism>
<evidence type="ECO:0000313" key="3">
    <source>
        <dbReference type="Proteomes" id="UP000265618"/>
    </source>
</evidence>
<evidence type="ECO:0000256" key="1">
    <source>
        <dbReference type="SAM" id="MobiDB-lite"/>
    </source>
</evidence>
<reference evidence="2 3" key="1">
    <citation type="journal article" date="2018" name="PLoS ONE">
        <title>The draft genome of Kipferlia bialata reveals reductive genome evolution in fornicate parasites.</title>
        <authorList>
            <person name="Tanifuji G."/>
            <person name="Takabayashi S."/>
            <person name="Kume K."/>
            <person name="Takagi M."/>
            <person name="Nakayama T."/>
            <person name="Kamikawa R."/>
            <person name="Inagaki Y."/>
            <person name="Hashimoto T."/>
        </authorList>
    </citation>
    <scope>NUCLEOTIDE SEQUENCE [LARGE SCALE GENOMIC DNA]</scope>
    <source>
        <strain evidence="2">NY0173</strain>
    </source>
</reference>
<comment type="caution">
    <text evidence="2">The sequence shown here is derived from an EMBL/GenBank/DDBJ whole genome shotgun (WGS) entry which is preliminary data.</text>
</comment>
<sequence length="308" mass="34074">MDESMKRFDRLISRALYIYVSVSHHSADVTKGPELIPRALNRNRCFLYRVGGEGFCLNTVQYRYVYRYLRQKPALIAVWKSWGLVALPPKAPMAKRTSSFNRATPSRGRNRPVVDLTLLQGGPHVKQEEDIPIEEIAQEQGVGVEGIVGVVSEMNSDECAALKGNVEPMSVLVTLLERNNRALNNSPMSSEVFREACLLGVASCLASRGNDWESKTFKELHVDLKAMMAAIYPAIKSVSVMIAPRCRLDPTEQCETAYPVDTNKRLVAFETMGLKCLKWLACHAVKVSHPSSSLSPSGPMTTRASCGA</sequence>
<evidence type="ECO:0000313" key="2">
    <source>
        <dbReference type="EMBL" id="GIQ90328.1"/>
    </source>
</evidence>
<dbReference type="AlphaFoldDB" id="A0A9K3GPE4"/>
<feature type="compositionally biased region" description="Low complexity" evidence="1">
    <location>
        <begin position="289"/>
        <end position="299"/>
    </location>
</feature>